<organism evidence="2 3">
    <name type="scientific">Limosilactobacillus reuteri</name>
    <name type="common">Lactobacillus reuteri</name>
    <dbReference type="NCBI Taxonomy" id="1598"/>
    <lineage>
        <taxon>Bacteria</taxon>
        <taxon>Bacillati</taxon>
        <taxon>Bacillota</taxon>
        <taxon>Bacilli</taxon>
        <taxon>Lactobacillales</taxon>
        <taxon>Lactobacillaceae</taxon>
        <taxon>Limosilactobacillus</taxon>
    </lineage>
</organism>
<dbReference type="EMBL" id="PTLS01000016">
    <property type="protein sequence ID" value="RMX26576.1"/>
    <property type="molecule type" value="Genomic_DNA"/>
</dbReference>
<name>A0A3M6SGV5_LIMRT</name>
<evidence type="ECO:0000313" key="3">
    <source>
        <dbReference type="Proteomes" id="UP000276940"/>
    </source>
</evidence>
<feature type="region of interest" description="Disordered" evidence="1">
    <location>
        <begin position="68"/>
        <end position="93"/>
    </location>
</feature>
<evidence type="ECO:0000256" key="1">
    <source>
        <dbReference type="SAM" id="MobiDB-lite"/>
    </source>
</evidence>
<dbReference type="Proteomes" id="UP000276940">
    <property type="component" value="Plasmid pVP-R2lc02"/>
</dbReference>
<proteinExistence type="predicted"/>
<accession>A0A3M6SGV5</accession>
<comment type="caution">
    <text evidence="2">The sequence shown here is derived from an EMBL/GenBank/DDBJ whole genome shotgun (WGS) entry which is preliminary data.</text>
</comment>
<gene>
    <name evidence="2" type="ORF">C5O77_01135</name>
</gene>
<evidence type="ECO:0000313" key="2">
    <source>
        <dbReference type="EMBL" id="RMX26576.1"/>
    </source>
</evidence>
<dbReference type="RefSeq" id="WP_185290941.1">
    <property type="nucleotide sequence ID" value="NZ_CM011640.1"/>
</dbReference>
<reference evidence="2 3" key="1">
    <citation type="journal article" date="2018" name="J Appl Environ Microbiol">
        <title>The gut symbionts Lactobacillus reuteri R2lc and 2010 encode a polyketide synthase cluster that activates the mammalian aryl-hydrocarbon receptor.</title>
        <authorList>
            <person name="Ozcam M."/>
            <person name="Roos S."/>
            <person name="Van Pijkeren J.P."/>
        </authorList>
    </citation>
    <scope>NUCLEOTIDE SEQUENCE [LARGE SCALE GENOMIC DNA]</scope>
    <source>
        <strain evidence="2 3">R2lc</strain>
        <plasmid evidence="3">pvp-r2lc02</plasmid>
    </source>
</reference>
<protein>
    <submittedName>
        <fullName evidence="2">Uncharacterized protein</fullName>
    </submittedName>
</protein>
<sequence>MMIKVVPHEEAVKIQQQNEKLEQLLLLTSMPSLASDVIRNQLFADPLLQMTNDSYTLDKQRKKKLEAEKLRKKREQQQAIKRNKQENEYGPDL</sequence>
<geneLocation type="plasmid" evidence="3">
    <name>pvp-r2lc02</name>
</geneLocation>
<keyword evidence="2" id="KW-0614">Plasmid</keyword>
<dbReference type="AlphaFoldDB" id="A0A3M6SGV5"/>